<reference evidence="2" key="1">
    <citation type="journal article" date="2019" name="Int. J. Syst. Evol. Microbiol.">
        <title>The Global Catalogue of Microorganisms (GCM) 10K type strain sequencing project: providing services to taxonomists for standard genome sequencing and annotation.</title>
        <authorList>
            <consortium name="The Broad Institute Genomics Platform"/>
            <consortium name="The Broad Institute Genome Sequencing Center for Infectious Disease"/>
            <person name="Wu L."/>
            <person name="Ma J."/>
        </authorList>
    </citation>
    <scope>NUCLEOTIDE SEQUENCE [LARGE SCALE GENOMIC DNA]</scope>
    <source>
        <strain evidence="2">KCTC 23713</strain>
    </source>
</reference>
<protein>
    <submittedName>
        <fullName evidence="1">Uncharacterized protein</fullName>
    </submittedName>
</protein>
<gene>
    <name evidence="1" type="ORF">GCM10011419_24410</name>
</gene>
<organism evidence="1 2">
    <name type="scientific">Vogesella fluminis</name>
    <dbReference type="NCBI Taxonomy" id="1069161"/>
    <lineage>
        <taxon>Bacteria</taxon>
        <taxon>Pseudomonadati</taxon>
        <taxon>Pseudomonadota</taxon>
        <taxon>Betaproteobacteria</taxon>
        <taxon>Neisseriales</taxon>
        <taxon>Chromobacteriaceae</taxon>
        <taxon>Vogesella</taxon>
    </lineage>
</organism>
<proteinExistence type="predicted"/>
<sequence length="173" mass="19537">MHHLQRDEALAFIGVYQHFLETLRQPGGKESVLQNLAQARALFLEQPAMLGTYRTRHPQQPAEIIEAIASLRVKRWIYLRDTANYSIFLDPNGNAAYAVHGLTQRLREVTGGMTGCVITTGVFAWDGIFVCDGIVADLVWLGSNIKRDFSGRLKILRQQGQFFFCPWATGAWQ</sequence>
<evidence type="ECO:0000313" key="1">
    <source>
        <dbReference type="EMBL" id="GHD80144.1"/>
    </source>
</evidence>
<evidence type="ECO:0000313" key="2">
    <source>
        <dbReference type="Proteomes" id="UP000662678"/>
    </source>
</evidence>
<name>A0ABQ3HB88_9NEIS</name>
<comment type="caution">
    <text evidence="1">The sequence shown here is derived from an EMBL/GenBank/DDBJ whole genome shotgun (WGS) entry which is preliminary data.</text>
</comment>
<dbReference type="EMBL" id="BMYP01000035">
    <property type="protein sequence ID" value="GHD80144.1"/>
    <property type="molecule type" value="Genomic_DNA"/>
</dbReference>
<dbReference type="RefSeq" id="WP_189354034.1">
    <property type="nucleotide sequence ID" value="NZ_BMYP01000035.1"/>
</dbReference>
<dbReference type="Proteomes" id="UP000662678">
    <property type="component" value="Unassembled WGS sequence"/>
</dbReference>
<accession>A0ABQ3HB88</accession>
<keyword evidence="2" id="KW-1185">Reference proteome</keyword>